<proteinExistence type="predicted"/>
<dbReference type="EMBL" id="PKPP01000011">
    <property type="protein sequence ID" value="PWA99639.1"/>
    <property type="molecule type" value="Genomic_DNA"/>
</dbReference>
<accession>A0A2U1QNR5</accession>
<organism evidence="2 3">
    <name type="scientific">Artemisia annua</name>
    <name type="common">Sweet wormwood</name>
    <dbReference type="NCBI Taxonomy" id="35608"/>
    <lineage>
        <taxon>Eukaryota</taxon>
        <taxon>Viridiplantae</taxon>
        <taxon>Streptophyta</taxon>
        <taxon>Embryophyta</taxon>
        <taxon>Tracheophyta</taxon>
        <taxon>Spermatophyta</taxon>
        <taxon>Magnoliopsida</taxon>
        <taxon>eudicotyledons</taxon>
        <taxon>Gunneridae</taxon>
        <taxon>Pentapetalae</taxon>
        <taxon>asterids</taxon>
        <taxon>campanulids</taxon>
        <taxon>Asterales</taxon>
        <taxon>Asteraceae</taxon>
        <taxon>Asteroideae</taxon>
        <taxon>Anthemideae</taxon>
        <taxon>Artemisiinae</taxon>
        <taxon>Artemisia</taxon>
    </lineage>
</organism>
<dbReference type="PANTHER" id="PTHR33116:SF84">
    <property type="entry name" value="RNA-DIRECTED DNA POLYMERASE"/>
    <property type="match status" value="1"/>
</dbReference>
<feature type="domain" description="Reverse transcriptase zinc-binding" evidence="1">
    <location>
        <begin position="56"/>
        <end position="140"/>
    </location>
</feature>
<dbReference type="InterPro" id="IPR026960">
    <property type="entry name" value="RVT-Znf"/>
</dbReference>
<sequence>MGSNMVVKDVICNGEWTWPEEWIVKYPVLNQIQAVNLIDGRDELVWKSKKGKVGKFSVKQAYVDLQIEDEDVTWSKLVWFSQNIPKHAFILWLAIQKRLMTQDRLKNWGSYDMMICPLCCEDMDSHQHLFFTSKFSSAFWKEVCSKIDLQWKEWNGDVVLLIHFSPGLSKHSIFGLQ</sequence>
<keyword evidence="3" id="KW-1185">Reference proteome</keyword>
<dbReference type="Proteomes" id="UP000245207">
    <property type="component" value="Unassembled WGS sequence"/>
</dbReference>
<gene>
    <name evidence="2" type="ORF">CTI12_AA004540</name>
</gene>
<dbReference type="GO" id="GO:0003964">
    <property type="term" value="F:RNA-directed DNA polymerase activity"/>
    <property type="evidence" value="ECO:0007669"/>
    <property type="project" value="UniProtKB-KW"/>
</dbReference>
<keyword evidence="2" id="KW-0695">RNA-directed DNA polymerase</keyword>
<evidence type="ECO:0000259" key="1">
    <source>
        <dbReference type="Pfam" id="PF13966"/>
    </source>
</evidence>
<dbReference type="PANTHER" id="PTHR33116">
    <property type="entry name" value="REVERSE TRANSCRIPTASE ZINC-BINDING DOMAIN-CONTAINING PROTEIN-RELATED-RELATED"/>
    <property type="match status" value="1"/>
</dbReference>
<dbReference type="AlphaFoldDB" id="A0A2U1QNR5"/>
<dbReference type="Pfam" id="PF13966">
    <property type="entry name" value="zf-RVT"/>
    <property type="match status" value="1"/>
</dbReference>
<evidence type="ECO:0000313" key="3">
    <source>
        <dbReference type="Proteomes" id="UP000245207"/>
    </source>
</evidence>
<name>A0A2U1QNR5_ARTAN</name>
<protein>
    <submittedName>
        <fullName evidence="2">RNA-directed DNA polymerase, eukaryota, Reverse transcriptase zinc-binding domain protein</fullName>
    </submittedName>
</protein>
<comment type="caution">
    <text evidence="2">The sequence shown here is derived from an EMBL/GenBank/DDBJ whole genome shotgun (WGS) entry which is preliminary data.</text>
</comment>
<dbReference type="STRING" id="35608.A0A2U1QNR5"/>
<keyword evidence="2" id="KW-0808">Transferase</keyword>
<evidence type="ECO:0000313" key="2">
    <source>
        <dbReference type="EMBL" id="PWA99639.1"/>
    </source>
</evidence>
<reference evidence="2 3" key="1">
    <citation type="journal article" date="2018" name="Mol. Plant">
        <title>The genome of Artemisia annua provides insight into the evolution of Asteraceae family and artemisinin biosynthesis.</title>
        <authorList>
            <person name="Shen Q."/>
            <person name="Zhang L."/>
            <person name="Liao Z."/>
            <person name="Wang S."/>
            <person name="Yan T."/>
            <person name="Shi P."/>
            <person name="Liu M."/>
            <person name="Fu X."/>
            <person name="Pan Q."/>
            <person name="Wang Y."/>
            <person name="Lv Z."/>
            <person name="Lu X."/>
            <person name="Zhang F."/>
            <person name="Jiang W."/>
            <person name="Ma Y."/>
            <person name="Chen M."/>
            <person name="Hao X."/>
            <person name="Li L."/>
            <person name="Tang Y."/>
            <person name="Lv G."/>
            <person name="Zhou Y."/>
            <person name="Sun X."/>
            <person name="Brodelius P.E."/>
            <person name="Rose J.K.C."/>
            <person name="Tang K."/>
        </authorList>
    </citation>
    <scope>NUCLEOTIDE SEQUENCE [LARGE SCALE GENOMIC DNA]</scope>
    <source>
        <strain evidence="3">cv. Huhao1</strain>
        <tissue evidence="2">Leaf</tissue>
    </source>
</reference>
<dbReference type="OrthoDB" id="1748554at2759"/>
<keyword evidence="2" id="KW-0548">Nucleotidyltransferase</keyword>